<dbReference type="OrthoDB" id="1523230at2"/>
<keyword evidence="1 3" id="KW-0328">Glycosyltransferase</keyword>
<keyword evidence="6" id="KW-1185">Reference proteome</keyword>
<evidence type="ECO:0000256" key="1">
    <source>
        <dbReference type="ARBA" id="ARBA00022676"/>
    </source>
</evidence>
<evidence type="ECO:0000313" key="6">
    <source>
        <dbReference type="Proteomes" id="UP000002964"/>
    </source>
</evidence>
<dbReference type="Gene3D" id="3.40.50.1580">
    <property type="entry name" value="Nucleoside phosphorylase domain"/>
    <property type="match status" value="1"/>
</dbReference>
<comment type="pathway">
    <text evidence="3">Purine metabolism; purine nucleoside salvage.</text>
</comment>
<dbReference type="Pfam" id="PF01048">
    <property type="entry name" value="PNP_UDP_1"/>
    <property type="match status" value="1"/>
</dbReference>
<reference evidence="5 6" key="2">
    <citation type="submission" date="2011-11" db="EMBL/GenBank/DDBJ databases">
        <authorList>
            <consortium name="US DOE Joint Genome Institute"/>
            <person name="Lucas S."/>
            <person name="Han J."/>
            <person name="Lapidus A."/>
            <person name="Cheng J.-F."/>
            <person name="Goodwin L."/>
            <person name="Pitluck S."/>
            <person name="Peters L."/>
            <person name="Ovchinnikova G."/>
            <person name="Zhang X."/>
            <person name="Detter J.C."/>
            <person name="Han C."/>
            <person name="Tapia R."/>
            <person name="Land M."/>
            <person name="Hauser L."/>
            <person name="Kyrpides N."/>
            <person name="Ivanova N."/>
            <person name="Pagani I."/>
            <person name="Vogl K."/>
            <person name="Liu Z."/>
            <person name="Overmann J."/>
            <person name="Frigaard N.-U."/>
            <person name="Bryant D."/>
            <person name="Woyke T."/>
        </authorList>
    </citation>
    <scope>NUCLEOTIDE SEQUENCE [LARGE SCALE GENOMIC DNA]</scope>
    <source>
        <strain evidence="5 6">970</strain>
    </source>
</reference>
<proteinExistence type="inferred from homology"/>
<dbReference type="InterPro" id="IPR010044">
    <property type="entry name" value="MTAP"/>
</dbReference>
<feature type="site" description="Important for substrate specificity" evidence="3">
    <location>
        <position position="223"/>
    </location>
</feature>
<dbReference type="InterPro" id="IPR035994">
    <property type="entry name" value="Nucleoside_phosphorylase_sf"/>
</dbReference>
<dbReference type="HOGENOM" id="CLU_054456_0_2_6"/>
<dbReference type="HAMAP" id="MF_01963">
    <property type="entry name" value="MTAP"/>
    <property type="match status" value="1"/>
</dbReference>
<accession>H8Z497</accession>
<dbReference type="RefSeq" id="WP_009150557.1">
    <property type="nucleotide sequence ID" value="NZ_CP121471.1"/>
</dbReference>
<dbReference type="UniPathway" id="UPA00606"/>
<dbReference type="GO" id="GO:0017061">
    <property type="term" value="F:S-methyl-5-thioadenosine phosphorylase activity"/>
    <property type="evidence" value="ECO:0007669"/>
    <property type="project" value="InterPro"/>
</dbReference>
<evidence type="ECO:0000256" key="3">
    <source>
        <dbReference type="HAMAP-Rule" id="MF_01963"/>
    </source>
</evidence>
<feature type="binding site" evidence="3">
    <location>
        <begin position="211"/>
        <end position="213"/>
    </location>
    <ligand>
        <name>substrate</name>
    </ligand>
</feature>
<protein>
    <recommendedName>
        <fullName evidence="3">Probable S-methyl-5'-thioinosine phosphorylase</fullName>
        <ecNumber evidence="3">2.4.2.44</ecNumber>
    </recommendedName>
    <alternativeName>
        <fullName evidence="3">5'-methylthioinosine phosphorylase</fullName>
        <shortName evidence="3">MTI phosphorylase</shortName>
        <shortName evidence="3">MTIP</shortName>
    </alternativeName>
</protein>
<organism evidence="5 6">
    <name type="scientific">Thiorhodovibrio frisius</name>
    <dbReference type="NCBI Taxonomy" id="631362"/>
    <lineage>
        <taxon>Bacteria</taxon>
        <taxon>Pseudomonadati</taxon>
        <taxon>Pseudomonadota</taxon>
        <taxon>Gammaproteobacteria</taxon>
        <taxon>Chromatiales</taxon>
        <taxon>Chromatiaceae</taxon>
        <taxon>Thiorhodovibrio</taxon>
    </lineage>
</organism>
<comment type="function">
    <text evidence="3">Catalyzes the reversible phosphorylation of S-methyl-5'-thioinosine (MTI) to hypoxanthine and 5-methylthioribose-1-phosphate. Involved in the breakdown of S-methyl-5'-thioadenosine (MTA), a major by-product of polyamine biosynthesis. Catabolism of (MTA) occurs via deamination to MTI and phosphorolysis to hypoxanthine.</text>
</comment>
<feature type="binding site" evidence="3">
    <location>
        <position position="187"/>
    </location>
    <ligand>
        <name>substrate</name>
    </ligand>
</feature>
<evidence type="ECO:0000313" key="5">
    <source>
        <dbReference type="EMBL" id="EIC20154.1"/>
    </source>
</evidence>
<dbReference type="CDD" id="cd09010">
    <property type="entry name" value="MTAP_SsMTAPII_like_MTIP"/>
    <property type="match status" value="1"/>
</dbReference>
<comment type="caution">
    <text evidence="3">Lacks conserved residue(s) required for the propagation of feature annotation.</text>
</comment>
<feature type="binding site" evidence="3">
    <location>
        <position position="10"/>
    </location>
    <ligand>
        <name>phosphate</name>
        <dbReference type="ChEBI" id="CHEBI:43474"/>
    </ligand>
</feature>
<dbReference type="GO" id="GO:0006166">
    <property type="term" value="P:purine ribonucleoside salvage"/>
    <property type="evidence" value="ECO:0007669"/>
    <property type="project" value="UniProtKB-UniRule"/>
</dbReference>
<dbReference type="PANTHER" id="PTHR42679:SF2">
    <property type="entry name" value="S-METHYL-5'-THIOADENOSINE PHOSPHORYLASE"/>
    <property type="match status" value="1"/>
</dbReference>
<comment type="catalytic activity">
    <reaction evidence="3">
        <text>S-methyl-5'-thioinosine + phosphate = 5-(methylsulfanyl)-alpha-D-ribose 1-phosphate + hypoxanthine</text>
        <dbReference type="Rhea" id="RHEA:30643"/>
        <dbReference type="ChEBI" id="CHEBI:17368"/>
        <dbReference type="ChEBI" id="CHEBI:43474"/>
        <dbReference type="ChEBI" id="CHEBI:48595"/>
        <dbReference type="ChEBI" id="CHEBI:58533"/>
        <dbReference type="EC" id="2.4.2.44"/>
    </reaction>
</comment>
<gene>
    <name evidence="5" type="ORF">Thi970DRAFT_03776</name>
</gene>
<comment type="similarity">
    <text evidence="3">Belongs to the PNP/MTAP phosphorylase family. MTAP subfamily.</text>
</comment>
<dbReference type="EMBL" id="JH603170">
    <property type="protein sequence ID" value="EIC20154.1"/>
    <property type="molecule type" value="Genomic_DNA"/>
</dbReference>
<dbReference type="GO" id="GO:0005829">
    <property type="term" value="C:cytosol"/>
    <property type="evidence" value="ECO:0007669"/>
    <property type="project" value="TreeGrafter"/>
</dbReference>
<dbReference type="GO" id="GO:0019509">
    <property type="term" value="P:L-methionine salvage from methylthioadenosine"/>
    <property type="evidence" value="ECO:0007669"/>
    <property type="project" value="TreeGrafter"/>
</dbReference>
<dbReference type="PANTHER" id="PTHR42679">
    <property type="entry name" value="S-METHYL-5'-THIOADENOSINE PHOSPHORYLASE"/>
    <property type="match status" value="1"/>
</dbReference>
<dbReference type="Proteomes" id="UP000002964">
    <property type="component" value="Unassembled WGS sequence"/>
</dbReference>
<comment type="subunit">
    <text evidence="3">Homotrimer.</text>
</comment>
<feature type="binding site" evidence="3">
    <location>
        <begin position="52"/>
        <end position="53"/>
    </location>
    <ligand>
        <name>phosphate</name>
        <dbReference type="ChEBI" id="CHEBI:43474"/>
    </ligand>
</feature>
<dbReference type="AlphaFoldDB" id="H8Z497"/>
<evidence type="ECO:0000259" key="4">
    <source>
        <dbReference type="Pfam" id="PF01048"/>
    </source>
</evidence>
<feature type="site" description="Important for substrate specificity" evidence="3">
    <location>
        <position position="169"/>
    </location>
</feature>
<dbReference type="EC" id="2.4.2.44" evidence="3"/>
<evidence type="ECO:0000256" key="2">
    <source>
        <dbReference type="ARBA" id="ARBA00022679"/>
    </source>
</evidence>
<feature type="binding site" evidence="3">
    <location>
        <position position="188"/>
    </location>
    <ligand>
        <name>phosphate</name>
        <dbReference type="ChEBI" id="CHEBI:43474"/>
    </ligand>
</feature>
<sequence>MARLAVIGGSGFSSLPGLDVERRQQVDTAYGETSAPLTWGRLDGCPLLFLPRHGDVHGIPPHRINYRANIRALADAGAEHVIGLGAVGGIAADCGPGVLCVPDQLIDYTSARLGSFYQGDPGDPALDHIDFTEPYCAKLRAELIESAELAGLSVRAKGCYGATQGPRLETAAEIRRMERDGCDLVGMTGMPEAALARELGLCYAALCFVVNRAPGCSDGPVTMAEINANLGLCSVSVGGLLQTLARQRISAEKSGGA</sequence>
<keyword evidence="2 3" id="KW-0808">Transferase</keyword>
<feature type="domain" description="Nucleoside phosphorylase" evidence="4">
    <location>
        <begin position="4"/>
        <end position="244"/>
    </location>
</feature>
<dbReference type="NCBIfam" id="NF006599">
    <property type="entry name" value="PRK09136.1"/>
    <property type="match status" value="1"/>
</dbReference>
<keyword evidence="3" id="KW-0660">Purine salvage</keyword>
<dbReference type="SUPFAM" id="SSF53167">
    <property type="entry name" value="Purine and uridine phosphorylases"/>
    <property type="match status" value="1"/>
</dbReference>
<name>H8Z497_9GAMM</name>
<dbReference type="eggNOG" id="COG0005">
    <property type="taxonomic scope" value="Bacteria"/>
</dbReference>
<comment type="miscellaneous">
    <text evidence="3">Although this enzyme belongs to the family of MTA phosphorylases based on sequence homology, it has been shown that conserved amino acid substitutions in the substrate binding pocket convert the substrate specificity of this enzyme from 6-aminopurines to 6-oxopurines.</text>
</comment>
<dbReference type="InterPro" id="IPR000845">
    <property type="entry name" value="Nucleoside_phosphorylase_d"/>
</dbReference>
<dbReference type="STRING" id="631362.Thi970DRAFT_03776"/>
<reference evidence="6" key="1">
    <citation type="submission" date="2011-06" db="EMBL/GenBank/DDBJ databases">
        <authorList>
            <consortium name="US DOE Joint Genome Institute (JGI-PGF)"/>
            <person name="Lucas S."/>
            <person name="Han J."/>
            <person name="Lapidus A."/>
            <person name="Cheng J.-F."/>
            <person name="Goodwin L."/>
            <person name="Pitluck S."/>
            <person name="Peters L."/>
            <person name="Land M.L."/>
            <person name="Hauser L."/>
            <person name="Vogl K."/>
            <person name="Liu Z."/>
            <person name="Overmann J."/>
            <person name="Frigaard N.-U."/>
            <person name="Bryant D.A."/>
            <person name="Woyke T.J."/>
        </authorList>
    </citation>
    <scope>NUCLEOTIDE SEQUENCE [LARGE SCALE GENOMIC DNA]</scope>
    <source>
        <strain evidence="6">970</strain>
    </source>
</reference>